<evidence type="ECO:0000256" key="2">
    <source>
        <dbReference type="ARBA" id="ARBA00022857"/>
    </source>
</evidence>
<dbReference type="InterPro" id="IPR044148">
    <property type="entry name" value="ALDH_GabD1-like"/>
</dbReference>
<name>A0A6G8QEJ4_9ACTN</name>
<accession>A0A6G8QEJ4</accession>
<protein>
    <submittedName>
        <fullName evidence="5">Aldehyde dehydrogenase family protein</fullName>
    </submittedName>
</protein>
<dbReference type="Gene3D" id="3.40.309.10">
    <property type="entry name" value="Aldehyde Dehydrogenase, Chain A, domain 2"/>
    <property type="match status" value="1"/>
</dbReference>
<evidence type="ECO:0000313" key="5">
    <source>
        <dbReference type="EMBL" id="QIN84924.1"/>
    </source>
</evidence>
<dbReference type="SUPFAM" id="SSF53720">
    <property type="entry name" value="ALDH-like"/>
    <property type="match status" value="1"/>
</dbReference>
<dbReference type="PANTHER" id="PTHR43217:SF1">
    <property type="entry name" value="SUCCINATE SEMIALDEHYDE DEHYDROGENASE [NAD(P)+] SAD"/>
    <property type="match status" value="1"/>
</dbReference>
<dbReference type="InterPro" id="IPR016161">
    <property type="entry name" value="Ald_DH/histidinol_DH"/>
</dbReference>
<dbReference type="GO" id="GO:0004777">
    <property type="term" value="F:succinate-semialdehyde dehydrogenase (NAD+) activity"/>
    <property type="evidence" value="ECO:0007669"/>
    <property type="project" value="TreeGrafter"/>
</dbReference>
<feature type="domain" description="Aldehyde dehydrogenase" evidence="4">
    <location>
        <begin position="3"/>
        <end position="451"/>
    </location>
</feature>
<comment type="similarity">
    <text evidence="1">Belongs to the aldehyde dehydrogenase family.</text>
</comment>
<dbReference type="RefSeq" id="WP_166179593.1">
    <property type="nucleotide sequence ID" value="NZ_CP045119.1"/>
</dbReference>
<dbReference type="InterPro" id="IPR015590">
    <property type="entry name" value="Aldehyde_DH_dom"/>
</dbReference>
<dbReference type="FunFam" id="3.40.605.10:FF:000012">
    <property type="entry name" value="NAD-dependent succinate-semialdehyde dehydrogenase"/>
    <property type="match status" value="1"/>
</dbReference>
<dbReference type="FunFam" id="3.40.309.10:FF:000010">
    <property type="entry name" value="Gamma-aminobutyraldehyde dehydrogenase"/>
    <property type="match status" value="1"/>
</dbReference>
<keyword evidence="6" id="KW-1185">Reference proteome</keyword>
<reference evidence="5 6" key="1">
    <citation type="submission" date="2019-10" db="EMBL/GenBank/DDBJ databases">
        <title>Rubrobacter sp nov SCSIO 52090 isolated from a deep-sea sediment in the South China Sea.</title>
        <authorList>
            <person name="Chen R.W."/>
        </authorList>
    </citation>
    <scope>NUCLEOTIDE SEQUENCE [LARGE SCALE GENOMIC DNA]</scope>
    <source>
        <strain evidence="5 6">SCSIO 52909</strain>
    </source>
</reference>
<keyword evidence="3" id="KW-0560">Oxidoreductase</keyword>
<organism evidence="5 6">
    <name type="scientific">Rubrobacter tropicus</name>
    <dbReference type="NCBI Taxonomy" id="2653851"/>
    <lineage>
        <taxon>Bacteria</taxon>
        <taxon>Bacillati</taxon>
        <taxon>Actinomycetota</taxon>
        <taxon>Rubrobacteria</taxon>
        <taxon>Rubrobacterales</taxon>
        <taxon>Rubrobacteraceae</taxon>
        <taxon>Rubrobacter</taxon>
    </lineage>
</organism>
<evidence type="ECO:0000259" key="4">
    <source>
        <dbReference type="Pfam" id="PF00171"/>
    </source>
</evidence>
<dbReference type="InterPro" id="IPR016163">
    <property type="entry name" value="Ald_DH_C"/>
</dbReference>
<dbReference type="PANTHER" id="PTHR43217">
    <property type="entry name" value="SUCCINATE SEMIALDEHYDE DEHYDROGENASE [NAD(P)+] SAD"/>
    <property type="match status" value="1"/>
</dbReference>
<dbReference type="InterPro" id="IPR016162">
    <property type="entry name" value="Ald_DH_N"/>
</dbReference>
<dbReference type="EMBL" id="CP045119">
    <property type="protein sequence ID" value="QIN84924.1"/>
    <property type="molecule type" value="Genomic_DNA"/>
</dbReference>
<dbReference type="Proteomes" id="UP000501452">
    <property type="component" value="Chromosome"/>
</dbReference>
<dbReference type="GO" id="GO:0004030">
    <property type="term" value="F:aldehyde dehydrogenase [NAD(P)+] activity"/>
    <property type="evidence" value="ECO:0007669"/>
    <property type="project" value="InterPro"/>
</dbReference>
<proteinExistence type="inferred from homology"/>
<dbReference type="Pfam" id="PF00171">
    <property type="entry name" value="Aldedh"/>
    <property type="match status" value="1"/>
</dbReference>
<gene>
    <name evidence="5" type="ORF">GBA63_21450</name>
</gene>
<evidence type="ECO:0000256" key="1">
    <source>
        <dbReference type="ARBA" id="ARBA00009986"/>
    </source>
</evidence>
<evidence type="ECO:0000313" key="6">
    <source>
        <dbReference type="Proteomes" id="UP000501452"/>
    </source>
</evidence>
<keyword evidence="2" id="KW-0521">NADP</keyword>
<sequence>MAISTVNPATGEEIKTFDALGDEEIDRKLQLAAETFREYKKTSFADRSRWLTRAAEILEEEAEELGRIMTLEMGKTLASAIGEANKCARGCRYYAENAEKMLADEQIKLEGARTFVRYQPIGPVLAVMPWNFPFWQVFRFAAPALMAGNVGLLKHASNVPQCALAIEDIIHRAGFPEGAFQTLLISSGQVQAVIDDPRVRAATLTGSEPAGRQVASEAGGNIKKTVLELGGSDPFIVMPSADLDKAISNAVTSRTLNNGQSCINAKRIILHEEIAEDFTRRYVEGMAALEVGDPMSENTDMGPLATPQILDDVSGQVDKSVEAGARVLTGGKKGDGPGNFYPPTVLTDIPEGSPAYREEIFGPVASLFRVRNIDEAIALANDSDFGLSSSAWTNDSAEQDRFIDELEAGMTYINRMTESTPEIPFGGAKNSGYGRELSHFGIHEFMNPKTVWVDASGEAADTTGAE</sequence>
<dbReference type="AlphaFoldDB" id="A0A6G8QEJ4"/>
<dbReference type="CDD" id="cd07100">
    <property type="entry name" value="ALDH_SSADH1_GabD1"/>
    <property type="match status" value="1"/>
</dbReference>
<dbReference type="InterPro" id="IPR047110">
    <property type="entry name" value="GABD/Sad-like"/>
</dbReference>
<dbReference type="Gene3D" id="3.40.605.10">
    <property type="entry name" value="Aldehyde Dehydrogenase, Chain A, domain 1"/>
    <property type="match status" value="1"/>
</dbReference>
<evidence type="ECO:0000256" key="3">
    <source>
        <dbReference type="ARBA" id="ARBA00023002"/>
    </source>
</evidence>
<dbReference type="KEGG" id="rub:GBA63_21450"/>